<evidence type="ECO:0000313" key="3">
    <source>
        <dbReference type="Proteomes" id="UP000236379"/>
    </source>
</evidence>
<comment type="caution">
    <text evidence="2">The sequence shown here is derived from an EMBL/GenBank/DDBJ whole genome shotgun (WGS) entry which is preliminary data.</text>
</comment>
<evidence type="ECO:0000313" key="2">
    <source>
        <dbReference type="EMBL" id="PNY82714.1"/>
    </source>
</evidence>
<dbReference type="InterPro" id="IPR000836">
    <property type="entry name" value="PRTase_dom"/>
</dbReference>
<feature type="domain" description="Phosphoribosyltransferase" evidence="1">
    <location>
        <begin position="9"/>
        <end position="182"/>
    </location>
</feature>
<dbReference type="Proteomes" id="UP000236379">
    <property type="component" value="Unassembled WGS sequence"/>
</dbReference>
<evidence type="ECO:0000259" key="1">
    <source>
        <dbReference type="Pfam" id="PF00156"/>
    </source>
</evidence>
<sequence length="217" mass="22442">MSGRFADRAQAGERLAEVVLGRGAWEGTTVLALPRGGVPVAAPVARALQAPLDVLVVRKLGLPGHEELALGAIGPGGARALNDDLIRRLGISPEVLRAVETREEAELQRREARYRAGRSPLNLSGRTALLVDDGLATGATMRAAILAARHLGAAGVVVAVPVGAPDTVEELQQLADDVICVLTPEHLTAVGLYYRDFSQTSDEAVEAALAAAAGPGA</sequence>
<dbReference type="SUPFAM" id="SSF53271">
    <property type="entry name" value="PRTase-like"/>
    <property type="match status" value="1"/>
</dbReference>
<organism evidence="2 3">
    <name type="scientific">Deinococcus koreensis</name>
    <dbReference type="NCBI Taxonomy" id="2054903"/>
    <lineage>
        <taxon>Bacteria</taxon>
        <taxon>Thermotogati</taxon>
        <taxon>Deinococcota</taxon>
        <taxon>Deinococci</taxon>
        <taxon>Deinococcales</taxon>
        <taxon>Deinococcaceae</taxon>
        <taxon>Deinococcus</taxon>
    </lineage>
</organism>
<dbReference type="InterPro" id="IPR029057">
    <property type="entry name" value="PRTase-like"/>
</dbReference>
<dbReference type="Gene3D" id="3.30.1310.20">
    <property type="entry name" value="PRTase-like"/>
    <property type="match status" value="1"/>
</dbReference>
<name>A0A2K3V1Q9_9DEIO</name>
<keyword evidence="2" id="KW-0808">Transferase</keyword>
<dbReference type="AlphaFoldDB" id="A0A2K3V1Q9"/>
<dbReference type="EMBL" id="PPPD01000001">
    <property type="protein sequence ID" value="PNY82714.1"/>
    <property type="molecule type" value="Genomic_DNA"/>
</dbReference>
<protein>
    <submittedName>
        <fullName evidence="2">Phosphoribosyl transferase</fullName>
    </submittedName>
</protein>
<proteinExistence type="predicted"/>
<keyword evidence="3" id="KW-1185">Reference proteome</keyword>
<gene>
    <name evidence="2" type="ORF">CVO96_16350</name>
</gene>
<dbReference type="Pfam" id="PF00156">
    <property type="entry name" value="Pribosyltran"/>
    <property type="match status" value="1"/>
</dbReference>
<dbReference type="CDD" id="cd06223">
    <property type="entry name" value="PRTases_typeI"/>
    <property type="match status" value="1"/>
</dbReference>
<dbReference type="RefSeq" id="WP_103313147.1">
    <property type="nucleotide sequence ID" value="NZ_PPPD01000001.1"/>
</dbReference>
<dbReference type="OrthoDB" id="9810066at2"/>
<accession>A0A2K3V1Q9</accession>
<dbReference type="Gene3D" id="3.40.50.2020">
    <property type="match status" value="1"/>
</dbReference>
<dbReference type="GO" id="GO:0016740">
    <property type="term" value="F:transferase activity"/>
    <property type="evidence" value="ECO:0007669"/>
    <property type="project" value="UniProtKB-KW"/>
</dbReference>
<reference evidence="2 3" key="1">
    <citation type="submission" date="2018-01" db="EMBL/GenBank/DDBJ databases">
        <title>Deinococcus koreensis sp. nov., a radiation-resistant bacterium isolated from river water.</title>
        <authorList>
            <person name="Choi A."/>
        </authorList>
    </citation>
    <scope>NUCLEOTIDE SEQUENCE [LARGE SCALE GENOMIC DNA]</scope>
    <source>
        <strain evidence="2 3">SJW1-2</strain>
    </source>
</reference>